<dbReference type="PANTHER" id="PTHR23507:SF1">
    <property type="entry name" value="FI18259P1-RELATED"/>
    <property type="match status" value="1"/>
</dbReference>
<reference evidence="5 6" key="1">
    <citation type="journal article" date="2024" name="IMA Fungus">
        <title>IMA Genome - F19 : A genome assembly and annotation guide to empower mycologists, including annotated draft genome sequences of Ceratocystis pirilliformis, Diaporthe australafricana, Fusarium ophioides, Paecilomyces lecythidis, and Sporothrix stenoceras.</title>
        <authorList>
            <person name="Aylward J."/>
            <person name="Wilson A.M."/>
            <person name="Visagie C.M."/>
            <person name="Spraker J."/>
            <person name="Barnes I."/>
            <person name="Buitendag C."/>
            <person name="Ceriani C."/>
            <person name="Del Mar Angel L."/>
            <person name="du Plessis D."/>
            <person name="Fuchs T."/>
            <person name="Gasser K."/>
            <person name="Kramer D."/>
            <person name="Li W."/>
            <person name="Munsamy K."/>
            <person name="Piso A."/>
            <person name="Price J.L."/>
            <person name="Sonnekus B."/>
            <person name="Thomas C."/>
            <person name="van der Nest A."/>
            <person name="van Dijk A."/>
            <person name="van Heerden A."/>
            <person name="van Vuuren N."/>
            <person name="Yilmaz N."/>
            <person name="Duong T.A."/>
            <person name="van der Merwe N.A."/>
            <person name="Wingfield M.J."/>
            <person name="Wingfield B.D."/>
        </authorList>
    </citation>
    <scope>NUCLEOTIDE SEQUENCE [LARGE SCALE GENOMIC DNA]</scope>
    <source>
        <strain evidence="5 6">CMW 5346</strain>
    </source>
</reference>
<dbReference type="Proteomes" id="UP001583186">
    <property type="component" value="Unassembled WGS sequence"/>
</dbReference>
<evidence type="ECO:0000256" key="1">
    <source>
        <dbReference type="ARBA" id="ARBA00004141"/>
    </source>
</evidence>
<comment type="subcellular location">
    <subcellularLocation>
        <location evidence="1">Membrane</location>
        <topology evidence="1">Multi-pass membrane protein</topology>
    </subcellularLocation>
</comment>
<name>A0ABR3Z3A9_9PEZI</name>
<keyword evidence="6" id="KW-1185">Reference proteome</keyword>
<sequence>MFFSTVADLFSSLEQVNGEDGLRVANVSLQDFRDIDREREARGRKVRFTYLAEPRQLLNTVPTGPHEALPGHLETWFLVEVGRMGLSHSWRRTGATQFPVPVAAGTPSLTGSSDSSGEANSGGILVLFEASGILQDIPLNQVLEENIYRSFLGKDGDCSDRSENTDVQTELSFLRGWQSTLNMIPGIVTAVPYGYLIDRHGRKLDLILNTVGIFLAQIPCTRGKQKPHQTKTRQRRILHTHLDQRRPGQL</sequence>
<evidence type="ECO:0000256" key="3">
    <source>
        <dbReference type="ARBA" id="ARBA00022989"/>
    </source>
</evidence>
<evidence type="ECO:0000313" key="5">
    <source>
        <dbReference type="EMBL" id="KAL1894770.1"/>
    </source>
</evidence>
<organism evidence="5 6">
    <name type="scientific">Sporothrix stenoceras</name>
    <dbReference type="NCBI Taxonomy" id="5173"/>
    <lineage>
        <taxon>Eukaryota</taxon>
        <taxon>Fungi</taxon>
        <taxon>Dikarya</taxon>
        <taxon>Ascomycota</taxon>
        <taxon>Pezizomycotina</taxon>
        <taxon>Sordariomycetes</taxon>
        <taxon>Sordariomycetidae</taxon>
        <taxon>Ophiostomatales</taxon>
        <taxon>Ophiostomataceae</taxon>
        <taxon>Sporothrix</taxon>
    </lineage>
</organism>
<keyword evidence="2" id="KW-0812">Transmembrane</keyword>
<proteinExistence type="predicted"/>
<evidence type="ECO:0000256" key="4">
    <source>
        <dbReference type="ARBA" id="ARBA00023136"/>
    </source>
</evidence>
<keyword evidence="4" id="KW-0472">Membrane</keyword>
<dbReference type="SUPFAM" id="SSF103473">
    <property type="entry name" value="MFS general substrate transporter"/>
    <property type="match status" value="1"/>
</dbReference>
<dbReference type="EMBL" id="JAWCUI010000031">
    <property type="protein sequence ID" value="KAL1894770.1"/>
    <property type="molecule type" value="Genomic_DNA"/>
</dbReference>
<dbReference type="InterPro" id="IPR036259">
    <property type="entry name" value="MFS_trans_sf"/>
</dbReference>
<dbReference type="PANTHER" id="PTHR23507">
    <property type="entry name" value="ZGC:174356"/>
    <property type="match status" value="1"/>
</dbReference>
<evidence type="ECO:0000313" key="6">
    <source>
        <dbReference type="Proteomes" id="UP001583186"/>
    </source>
</evidence>
<evidence type="ECO:0000256" key="2">
    <source>
        <dbReference type="ARBA" id="ARBA00022692"/>
    </source>
</evidence>
<comment type="caution">
    <text evidence="5">The sequence shown here is derived from an EMBL/GenBank/DDBJ whole genome shotgun (WGS) entry which is preliminary data.</text>
</comment>
<keyword evidence="3" id="KW-1133">Transmembrane helix</keyword>
<protein>
    <submittedName>
        <fullName evidence="5">Uncharacterized protein</fullName>
    </submittedName>
</protein>
<gene>
    <name evidence="5" type="ORF">Sste5346_005746</name>
</gene>
<accession>A0ABR3Z3A9</accession>